<sequence length="56" mass="6175">MSSAFLSPSSRFTKRPVSFTICLINGASISTSATLIRVWAFATSRPGSIWEIPWIK</sequence>
<accession>J9GBP6</accession>
<dbReference type="EMBL" id="AMCI01005074">
    <property type="protein sequence ID" value="EJW96839.1"/>
    <property type="molecule type" value="Genomic_DNA"/>
</dbReference>
<reference evidence="1" key="1">
    <citation type="journal article" date="2012" name="PLoS ONE">
        <title>Gene sets for utilization of primary and secondary nutrition supplies in the distal gut of endangered iberian lynx.</title>
        <authorList>
            <person name="Alcaide M."/>
            <person name="Messina E."/>
            <person name="Richter M."/>
            <person name="Bargiela R."/>
            <person name="Peplies J."/>
            <person name="Huws S.A."/>
            <person name="Newbold C.J."/>
            <person name="Golyshin P.N."/>
            <person name="Simon M.A."/>
            <person name="Lopez G."/>
            <person name="Yakimov M.M."/>
            <person name="Ferrer M."/>
        </authorList>
    </citation>
    <scope>NUCLEOTIDE SEQUENCE</scope>
</reference>
<organism evidence="1">
    <name type="scientific">gut metagenome</name>
    <dbReference type="NCBI Taxonomy" id="749906"/>
    <lineage>
        <taxon>unclassified sequences</taxon>
        <taxon>metagenomes</taxon>
        <taxon>organismal metagenomes</taxon>
    </lineage>
</organism>
<protein>
    <submittedName>
        <fullName evidence="1">Secreted protein</fullName>
    </submittedName>
</protein>
<name>J9GBP6_9ZZZZ</name>
<proteinExistence type="predicted"/>
<dbReference type="AlphaFoldDB" id="J9GBP6"/>
<gene>
    <name evidence="1" type="ORF">EVA_15053</name>
</gene>
<evidence type="ECO:0000313" key="1">
    <source>
        <dbReference type="EMBL" id="EJW96839.1"/>
    </source>
</evidence>
<comment type="caution">
    <text evidence="1">The sequence shown here is derived from an EMBL/GenBank/DDBJ whole genome shotgun (WGS) entry which is preliminary data.</text>
</comment>